<keyword evidence="3" id="KW-1003">Cell membrane</keyword>
<feature type="transmembrane region" description="Helical" evidence="7">
    <location>
        <begin position="148"/>
        <end position="172"/>
    </location>
</feature>
<organism evidence="8 9">
    <name type="scientific">Nonomuraea thailandensis</name>
    <dbReference type="NCBI Taxonomy" id="1188745"/>
    <lineage>
        <taxon>Bacteria</taxon>
        <taxon>Bacillati</taxon>
        <taxon>Actinomycetota</taxon>
        <taxon>Actinomycetes</taxon>
        <taxon>Streptosporangiales</taxon>
        <taxon>Streptosporangiaceae</taxon>
        <taxon>Nonomuraea</taxon>
    </lineage>
</organism>
<feature type="transmembrane region" description="Helical" evidence="7">
    <location>
        <begin position="260"/>
        <end position="284"/>
    </location>
</feature>
<evidence type="ECO:0000256" key="4">
    <source>
        <dbReference type="ARBA" id="ARBA00022692"/>
    </source>
</evidence>
<evidence type="ECO:0000313" key="9">
    <source>
        <dbReference type="Proteomes" id="UP001139648"/>
    </source>
</evidence>
<dbReference type="InterPro" id="IPR010290">
    <property type="entry name" value="TM_effector"/>
</dbReference>
<evidence type="ECO:0000256" key="5">
    <source>
        <dbReference type="ARBA" id="ARBA00022989"/>
    </source>
</evidence>
<evidence type="ECO:0000313" key="8">
    <source>
        <dbReference type="EMBL" id="MCP2353355.1"/>
    </source>
</evidence>
<keyword evidence="5 7" id="KW-1133">Transmembrane helix</keyword>
<dbReference type="Pfam" id="PF05977">
    <property type="entry name" value="MFS_3"/>
    <property type="match status" value="1"/>
</dbReference>
<comment type="subcellular location">
    <subcellularLocation>
        <location evidence="1">Cell membrane</location>
        <topology evidence="1">Multi-pass membrane protein</topology>
    </subcellularLocation>
</comment>
<accession>A0A9X2G8U0</accession>
<dbReference type="EMBL" id="JAMZEB010000001">
    <property type="protein sequence ID" value="MCP2353355.1"/>
    <property type="molecule type" value="Genomic_DNA"/>
</dbReference>
<evidence type="ECO:0000256" key="7">
    <source>
        <dbReference type="SAM" id="Phobius"/>
    </source>
</evidence>
<name>A0A9X2G8U0_9ACTN</name>
<comment type="caution">
    <text evidence="8">The sequence shown here is derived from an EMBL/GenBank/DDBJ whole genome shotgun (WGS) entry which is preliminary data.</text>
</comment>
<evidence type="ECO:0000256" key="1">
    <source>
        <dbReference type="ARBA" id="ARBA00004651"/>
    </source>
</evidence>
<evidence type="ECO:0000256" key="6">
    <source>
        <dbReference type="ARBA" id="ARBA00023136"/>
    </source>
</evidence>
<dbReference type="GO" id="GO:0005886">
    <property type="term" value="C:plasma membrane"/>
    <property type="evidence" value="ECO:0007669"/>
    <property type="project" value="UniProtKB-SubCell"/>
</dbReference>
<keyword evidence="6 7" id="KW-0472">Membrane</keyword>
<dbReference type="Proteomes" id="UP001139648">
    <property type="component" value="Unassembled WGS sequence"/>
</dbReference>
<dbReference type="AlphaFoldDB" id="A0A9X2G8U0"/>
<evidence type="ECO:0000256" key="2">
    <source>
        <dbReference type="ARBA" id="ARBA00022448"/>
    </source>
</evidence>
<keyword evidence="4 7" id="KW-0812">Transmembrane</keyword>
<sequence length="298" mass="30942">MRERLGAAANLLRQSRNFRRYAVARTASVLGTTTAPAGLAFALIEQDGGGTAIGVVATISMIVFLAVTPGAGVLADRLPRLWIIVTCQTRLRPQPVPLRSAAPARLGHHLVPGRPGGADHRGRRVLRPRGESLIAGIVKPEALIPANALLQIAGNLVAIIGPTIAGLVIAFVSPGWVLGWDGVTYLLSGAGFLMVRIPAATNRSERHGFAKELIEGLPAFASRRWLWLLTGLQALTSACWGAGFTVLGPIVAVRHLEGGAISFGIIGSALGIGLVIGSTAALILAPTRVGLLLCDGVA</sequence>
<reference evidence="8" key="1">
    <citation type="submission" date="2022-06" db="EMBL/GenBank/DDBJ databases">
        <title>Sequencing the genomes of 1000 actinobacteria strains.</title>
        <authorList>
            <person name="Klenk H.-P."/>
        </authorList>
    </citation>
    <scope>NUCLEOTIDE SEQUENCE</scope>
    <source>
        <strain evidence="8">DSM 46694</strain>
    </source>
</reference>
<keyword evidence="9" id="KW-1185">Reference proteome</keyword>
<proteinExistence type="predicted"/>
<feature type="transmembrane region" description="Helical" evidence="7">
    <location>
        <begin position="50"/>
        <end position="74"/>
    </location>
</feature>
<feature type="transmembrane region" description="Helical" evidence="7">
    <location>
        <begin position="225"/>
        <end position="248"/>
    </location>
</feature>
<protein>
    <submittedName>
        <fullName evidence="8">MFS family permease</fullName>
    </submittedName>
</protein>
<keyword evidence="2" id="KW-0813">Transport</keyword>
<feature type="transmembrane region" description="Helical" evidence="7">
    <location>
        <begin position="21"/>
        <end position="44"/>
    </location>
</feature>
<dbReference type="Gene3D" id="1.20.1250.20">
    <property type="entry name" value="MFS general substrate transporter like domains"/>
    <property type="match status" value="1"/>
</dbReference>
<dbReference type="InterPro" id="IPR036259">
    <property type="entry name" value="MFS_trans_sf"/>
</dbReference>
<gene>
    <name evidence="8" type="ORF">HD597_000375</name>
</gene>
<evidence type="ECO:0000256" key="3">
    <source>
        <dbReference type="ARBA" id="ARBA00022475"/>
    </source>
</evidence>
<dbReference type="PANTHER" id="PTHR23513">
    <property type="entry name" value="INTEGRAL MEMBRANE EFFLUX PROTEIN-RELATED"/>
    <property type="match status" value="1"/>
</dbReference>
<dbReference type="SUPFAM" id="SSF103473">
    <property type="entry name" value="MFS general substrate transporter"/>
    <property type="match status" value="2"/>
</dbReference>
<dbReference type="PANTHER" id="PTHR23513:SF11">
    <property type="entry name" value="STAPHYLOFERRIN A TRANSPORTER"/>
    <property type="match status" value="1"/>
</dbReference>
<dbReference type="RefSeq" id="WP_253739849.1">
    <property type="nucleotide sequence ID" value="NZ_BAABKA010000009.1"/>
</dbReference>